<accession>A0A2N3LLE2</accession>
<gene>
    <name evidence="1" type="ORF">CWO92_09590</name>
</gene>
<organism evidence="1 2">
    <name type="scientific">Heyndrickxia camelliae</name>
    <dbReference type="NCBI Taxonomy" id="1707093"/>
    <lineage>
        <taxon>Bacteria</taxon>
        <taxon>Bacillati</taxon>
        <taxon>Bacillota</taxon>
        <taxon>Bacilli</taxon>
        <taxon>Bacillales</taxon>
        <taxon>Bacillaceae</taxon>
        <taxon>Heyndrickxia</taxon>
    </lineage>
</organism>
<dbReference type="OrthoDB" id="2931367at2"/>
<dbReference type="RefSeq" id="WP_101353981.1">
    <property type="nucleotide sequence ID" value="NZ_PIQO01000005.1"/>
</dbReference>
<dbReference type="EMBL" id="PIQO01000005">
    <property type="protein sequence ID" value="PKR85426.1"/>
    <property type="molecule type" value="Genomic_DNA"/>
</dbReference>
<dbReference type="AlphaFoldDB" id="A0A2N3LLE2"/>
<name>A0A2N3LLE2_9BACI</name>
<evidence type="ECO:0000313" key="1">
    <source>
        <dbReference type="EMBL" id="PKR85426.1"/>
    </source>
</evidence>
<protein>
    <submittedName>
        <fullName evidence="1">Uncharacterized protein</fullName>
    </submittedName>
</protein>
<dbReference type="Proteomes" id="UP000233440">
    <property type="component" value="Unassembled WGS sequence"/>
</dbReference>
<keyword evidence="2" id="KW-1185">Reference proteome</keyword>
<sequence>MSKLEELQTELANLKETNQKIMEEKINPELKRKVQEFLDAFEDYFRERGFVVKKNQGTIRVAYSSLEFSAFANDENDIFIMKEREQIASISVKYKKSKMGIHLVSADPIERLSKEIEKQQTIAQDLENPHFYYTGSEFGYLYETPFSVLDSIFHV</sequence>
<comment type="caution">
    <text evidence="1">The sequence shown here is derived from an EMBL/GenBank/DDBJ whole genome shotgun (WGS) entry which is preliminary data.</text>
</comment>
<evidence type="ECO:0000313" key="2">
    <source>
        <dbReference type="Proteomes" id="UP000233440"/>
    </source>
</evidence>
<proteinExistence type="predicted"/>
<reference evidence="1 2" key="1">
    <citation type="submission" date="2017-11" db="EMBL/GenBank/DDBJ databases">
        <title>Bacillus camelliae sp. nov., isolated from pu'er tea.</title>
        <authorList>
            <person name="Niu L."/>
        </authorList>
    </citation>
    <scope>NUCLEOTIDE SEQUENCE [LARGE SCALE GENOMIC DNA]</scope>
    <source>
        <strain evidence="1 2">7578-1</strain>
    </source>
</reference>